<dbReference type="CDD" id="cd09606">
    <property type="entry name" value="M3B_PepF"/>
    <property type="match status" value="1"/>
</dbReference>
<reference evidence="8 9" key="1">
    <citation type="submission" date="2016-10" db="EMBL/GenBank/DDBJ databases">
        <authorList>
            <person name="de Groot N.N."/>
        </authorList>
    </citation>
    <scope>NUCLEOTIDE SEQUENCE [LARGE SCALE GENOMIC DNA]</scope>
    <source>
        <strain evidence="8 9">ATCC BAA-466</strain>
    </source>
</reference>
<accession>A0A1G7THT4</accession>
<evidence type="ECO:0000256" key="2">
    <source>
        <dbReference type="ARBA" id="ARBA00022723"/>
    </source>
</evidence>
<evidence type="ECO:0000313" key="8">
    <source>
        <dbReference type="EMBL" id="SDG34672.1"/>
    </source>
</evidence>
<keyword evidence="2 6" id="KW-0479">Metal-binding</keyword>
<dbReference type="GO" id="GO:0004222">
    <property type="term" value="F:metalloendopeptidase activity"/>
    <property type="evidence" value="ECO:0007669"/>
    <property type="project" value="InterPro"/>
</dbReference>
<dbReference type="EMBL" id="FNCK01000006">
    <property type="protein sequence ID" value="SDG34672.1"/>
    <property type="molecule type" value="Genomic_DNA"/>
</dbReference>
<dbReference type="STRING" id="120956.SAMN05421791_10619"/>
<dbReference type="NCBIfam" id="TIGR02289">
    <property type="entry name" value="M3_not_pepF"/>
    <property type="match status" value="1"/>
</dbReference>
<dbReference type="Proteomes" id="UP000199708">
    <property type="component" value="Unassembled WGS sequence"/>
</dbReference>
<name>A0A1G7THT4_9LACT</name>
<dbReference type="GO" id="GO:0006518">
    <property type="term" value="P:peptide metabolic process"/>
    <property type="evidence" value="ECO:0007669"/>
    <property type="project" value="TreeGrafter"/>
</dbReference>
<dbReference type="RefSeq" id="WP_090290031.1">
    <property type="nucleotide sequence ID" value="NZ_FNCK01000006.1"/>
</dbReference>
<comment type="cofactor">
    <cofactor evidence="6">
        <name>Zn(2+)</name>
        <dbReference type="ChEBI" id="CHEBI:29105"/>
    </cofactor>
    <text evidence="6">Binds 1 zinc ion.</text>
</comment>
<dbReference type="SUPFAM" id="SSF55486">
    <property type="entry name" value="Metalloproteases ('zincins'), catalytic domain"/>
    <property type="match status" value="1"/>
</dbReference>
<gene>
    <name evidence="8" type="ORF">SAMN05421791_10619</name>
</gene>
<dbReference type="PANTHER" id="PTHR11804:SF28">
    <property type="entry name" value="OLIGOENDOPEPTIDASE F"/>
    <property type="match status" value="1"/>
</dbReference>
<sequence length="567" mass="66594">MKFNDFEYKRPDMGELRTKFKTHITEIKEAQSADEAIAAVKAIQDLQRDIETNSTLTSIRHSVDTRDKFYSDETDFWDENSPLISEWESEYYRAVLDSNYRKELEEVLPHTFFKLAENHLKIFSSEIIPLLQKENRLVSEYGKLKASAEIEYKGEIYNLSSIGAFTQDKDRKVRKETSELITDWYLERQDEFDRIYDQLVKTRHEIATTLGFKDFVEVGYARMARLDYDRKDVEVYRQEVQKHVVPLAEKLFERQRERLGLDKLAFYDLGLTFPTGNAKPEGSPEEIVAKGVEMYHELSPETGEFIDLLIDHDVLDLESKPGKDTGGYCTYLPNYKTPYIFANFNGTSHDVEVLTHEAGHAFQVYNSRWIQTPEAVWPTLESCEIHSMSMEFLTWPWMKNFFGDSIEKFKYQHLAGAVQFIPYGVCVDHFQHEVYENPNMTPEERRQAWRKLEKIYTPWIDYQGNEFYENGGWWFKQLHIFTMPFYYIDYTLAQVCAFQFWKRSQVDHDPKAWEDYLNICKVGGTQTFTEIIATGNLKSPFEKGNLADTLASIEAYLDQVDEATLRK</sequence>
<evidence type="ECO:0000313" key="9">
    <source>
        <dbReference type="Proteomes" id="UP000199708"/>
    </source>
</evidence>
<keyword evidence="5 6" id="KW-0482">Metalloprotease</keyword>
<evidence type="ECO:0000256" key="4">
    <source>
        <dbReference type="ARBA" id="ARBA00022833"/>
    </source>
</evidence>
<evidence type="ECO:0000256" key="5">
    <source>
        <dbReference type="ARBA" id="ARBA00023049"/>
    </source>
</evidence>
<dbReference type="AlphaFoldDB" id="A0A1G7THT4"/>
<dbReference type="GO" id="GO:0046872">
    <property type="term" value="F:metal ion binding"/>
    <property type="evidence" value="ECO:0007669"/>
    <property type="project" value="UniProtKB-UniRule"/>
</dbReference>
<protein>
    <submittedName>
        <fullName evidence="8">Oligoendopeptidase, M3 family</fullName>
    </submittedName>
</protein>
<dbReference type="InterPro" id="IPR011976">
    <property type="entry name" value="Pept_M3B_oligopep-rel"/>
</dbReference>
<evidence type="ECO:0000256" key="1">
    <source>
        <dbReference type="ARBA" id="ARBA00022670"/>
    </source>
</evidence>
<organism evidence="8 9">
    <name type="scientific">Facklamia miroungae</name>
    <dbReference type="NCBI Taxonomy" id="120956"/>
    <lineage>
        <taxon>Bacteria</taxon>
        <taxon>Bacillati</taxon>
        <taxon>Bacillota</taxon>
        <taxon>Bacilli</taxon>
        <taxon>Lactobacillales</taxon>
        <taxon>Aerococcaceae</taxon>
        <taxon>Facklamia</taxon>
    </lineage>
</organism>
<keyword evidence="1 6" id="KW-0645">Protease</keyword>
<comment type="similarity">
    <text evidence="6">Belongs to the peptidase M3 family.</text>
</comment>
<evidence type="ECO:0000259" key="7">
    <source>
        <dbReference type="Pfam" id="PF01432"/>
    </source>
</evidence>
<dbReference type="PANTHER" id="PTHR11804">
    <property type="entry name" value="PROTEASE M3 THIMET OLIGOPEPTIDASE-RELATED"/>
    <property type="match status" value="1"/>
</dbReference>
<evidence type="ECO:0000256" key="3">
    <source>
        <dbReference type="ARBA" id="ARBA00022801"/>
    </source>
</evidence>
<proteinExistence type="inferred from homology"/>
<dbReference type="InterPro" id="IPR001567">
    <property type="entry name" value="Pept_M3A_M3B_dom"/>
</dbReference>
<keyword evidence="3 6" id="KW-0378">Hydrolase</keyword>
<evidence type="ECO:0000256" key="6">
    <source>
        <dbReference type="RuleBase" id="RU003435"/>
    </source>
</evidence>
<dbReference type="Pfam" id="PF01432">
    <property type="entry name" value="Peptidase_M3"/>
    <property type="match status" value="1"/>
</dbReference>
<dbReference type="GO" id="GO:0006508">
    <property type="term" value="P:proteolysis"/>
    <property type="evidence" value="ECO:0007669"/>
    <property type="project" value="UniProtKB-KW"/>
</dbReference>
<keyword evidence="4 6" id="KW-0862">Zinc</keyword>
<feature type="domain" description="Peptidase M3A/M3B catalytic" evidence="7">
    <location>
        <begin position="165"/>
        <end position="543"/>
    </location>
</feature>
<keyword evidence="9" id="KW-1185">Reference proteome</keyword>
<dbReference type="InterPro" id="IPR045090">
    <property type="entry name" value="Pept_M3A_M3B"/>
</dbReference>
<dbReference type="Gene3D" id="1.10.1370.30">
    <property type="match status" value="1"/>
</dbReference>
<dbReference type="OrthoDB" id="9769691at2"/>